<reference evidence="3" key="1">
    <citation type="submission" date="2020-02" db="EMBL/GenBank/DDBJ databases">
        <authorList>
            <person name="Meier V. D."/>
        </authorList>
    </citation>
    <scope>NUCLEOTIDE SEQUENCE</scope>
    <source>
        <strain evidence="3">AVDCRST_MAG91</strain>
    </source>
</reference>
<name>A0A6J4U0M8_9SPHN</name>
<gene>
    <name evidence="3" type="ORF">AVDCRST_MAG91-3508</name>
</gene>
<feature type="transmembrane region" description="Helical" evidence="1">
    <location>
        <begin position="98"/>
        <end position="115"/>
    </location>
</feature>
<feature type="non-terminal residue" evidence="3">
    <location>
        <position position="573"/>
    </location>
</feature>
<dbReference type="InterPro" id="IPR050706">
    <property type="entry name" value="Cyclic-di-GMP_PDE-like"/>
</dbReference>
<evidence type="ECO:0000313" key="3">
    <source>
        <dbReference type="EMBL" id="CAA9537410.1"/>
    </source>
</evidence>
<keyword evidence="1" id="KW-0472">Membrane</keyword>
<dbReference type="EMBL" id="CADCVX010000607">
    <property type="protein sequence ID" value="CAA9537410.1"/>
    <property type="molecule type" value="Genomic_DNA"/>
</dbReference>
<dbReference type="SUPFAM" id="SSF141868">
    <property type="entry name" value="EAL domain-like"/>
    <property type="match status" value="1"/>
</dbReference>
<dbReference type="PROSITE" id="PS50883">
    <property type="entry name" value="EAL"/>
    <property type="match status" value="1"/>
</dbReference>
<dbReference type="Pfam" id="PF00563">
    <property type="entry name" value="EAL"/>
    <property type="match status" value="1"/>
</dbReference>
<dbReference type="CDD" id="cd01948">
    <property type="entry name" value="EAL"/>
    <property type="match status" value="1"/>
</dbReference>
<feature type="transmembrane region" description="Helical" evidence="1">
    <location>
        <begin position="149"/>
        <end position="169"/>
    </location>
</feature>
<dbReference type="PANTHER" id="PTHR33121">
    <property type="entry name" value="CYCLIC DI-GMP PHOSPHODIESTERASE PDEF"/>
    <property type="match status" value="1"/>
</dbReference>
<sequence length="573" mass="61463">RPSLSSMIAETNAEIGRDFEVDFSIQPETIPRHSMIDLIEGKIPAEKLAGKRVIIGATAVEMGDRYAVPRYGVIHGVVIQAMAAETLMAGPIPQRWSGAWPLMIALLASLGVLLPGRRRVRAAAYSSGTAAVLAFPMVAESFFAATAPIVPALATLFTAGALGGAAFLARRFEERALTDGETGLPNLKALARISARPGDANIVVARIDRFASLAAGLGPAGTANLVLRVADRLRFANGERPIYRTDDASLAWVEGPGDESSLEDRLDAICAVMRQPVDCGRLVDVSLAFGLATGQRFDAQQLVANAALAALHASQKGARWSRFTEADGEETNWQLSLLGELDMAMMSGQLWNAYQPKLDLKSGKIVGAEALVRWHHPNRGPIEPDSFIPIVEEHGRARDLTAHVLEQALEDALHWEDLGHEIGVAVNVSATLLADHEFIEMVAVILQGSQLSPDRVTIEVTESAAMESPERAIAALEGWRSHGVNISIDDYGTGQSSLNYLQKLPATELKIDKSFVQTIGSDQRNAIMVRSTIALAHELGMKVVAEGIEDAECLALLGEMGCDTAQGYHIGRP</sequence>
<feature type="transmembrane region" description="Helical" evidence="1">
    <location>
        <begin position="122"/>
        <end position="143"/>
    </location>
</feature>
<keyword evidence="1" id="KW-1133">Transmembrane helix</keyword>
<feature type="non-terminal residue" evidence="3">
    <location>
        <position position="1"/>
    </location>
</feature>
<proteinExistence type="predicted"/>
<dbReference type="Pfam" id="PF05226">
    <property type="entry name" value="CHASE2"/>
    <property type="match status" value="1"/>
</dbReference>
<dbReference type="InterPro" id="IPR043128">
    <property type="entry name" value="Rev_trsase/Diguanyl_cyclase"/>
</dbReference>
<dbReference type="InterPro" id="IPR007890">
    <property type="entry name" value="CHASE2"/>
</dbReference>
<dbReference type="AlphaFoldDB" id="A0A6J4U0M8"/>
<organism evidence="3">
    <name type="scientific">uncultured Sphingomonadaceae bacterium</name>
    <dbReference type="NCBI Taxonomy" id="169976"/>
    <lineage>
        <taxon>Bacteria</taxon>
        <taxon>Pseudomonadati</taxon>
        <taxon>Pseudomonadota</taxon>
        <taxon>Alphaproteobacteria</taxon>
        <taxon>Sphingomonadales</taxon>
        <taxon>Sphingomonadaceae</taxon>
        <taxon>environmental samples</taxon>
    </lineage>
</organism>
<protein>
    <submittedName>
        <fullName evidence="3">Diguanylate cyclase/phosphodiesterase (GGDEF &amp; EAL domains) with PAS/PAC sensor(S)</fullName>
    </submittedName>
</protein>
<dbReference type="GO" id="GO:0071111">
    <property type="term" value="F:cyclic-guanylate-specific phosphodiesterase activity"/>
    <property type="evidence" value="ECO:0007669"/>
    <property type="project" value="InterPro"/>
</dbReference>
<feature type="domain" description="EAL" evidence="2">
    <location>
        <begin position="334"/>
        <end position="573"/>
    </location>
</feature>
<dbReference type="SMART" id="SM00052">
    <property type="entry name" value="EAL"/>
    <property type="match status" value="1"/>
</dbReference>
<dbReference type="InterPro" id="IPR001633">
    <property type="entry name" value="EAL_dom"/>
</dbReference>
<dbReference type="Gene3D" id="3.30.70.270">
    <property type="match status" value="1"/>
</dbReference>
<keyword evidence="1" id="KW-0812">Transmembrane</keyword>
<accession>A0A6J4U0M8</accession>
<evidence type="ECO:0000256" key="1">
    <source>
        <dbReference type="SAM" id="Phobius"/>
    </source>
</evidence>
<dbReference type="PANTHER" id="PTHR33121:SF79">
    <property type="entry name" value="CYCLIC DI-GMP PHOSPHODIESTERASE PDED-RELATED"/>
    <property type="match status" value="1"/>
</dbReference>
<dbReference type="Gene3D" id="3.20.20.450">
    <property type="entry name" value="EAL domain"/>
    <property type="match status" value="1"/>
</dbReference>
<dbReference type="InterPro" id="IPR035919">
    <property type="entry name" value="EAL_sf"/>
</dbReference>
<evidence type="ECO:0000259" key="2">
    <source>
        <dbReference type="PROSITE" id="PS50883"/>
    </source>
</evidence>